<dbReference type="Proteomes" id="UP000633619">
    <property type="component" value="Unassembled WGS sequence"/>
</dbReference>
<reference evidence="6 7" key="1">
    <citation type="submission" date="2020-12" db="EMBL/GenBank/DDBJ databases">
        <title>WGS of Thermoactinomyces spp.</title>
        <authorList>
            <person name="Cheng K."/>
        </authorList>
    </citation>
    <scope>NUCLEOTIDE SEQUENCE [LARGE SCALE GENOMIC DNA]</scope>
    <source>
        <strain evidence="7">CICC 10671\DSM 43846</strain>
    </source>
</reference>
<evidence type="ECO:0000256" key="2">
    <source>
        <dbReference type="ARBA" id="ARBA00011738"/>
    </source>
</evidence>
<feature type="domain" description="FAD/NAD(P)-binding" evidence="5">
    <location>
        <begin position="2"/>
        <end position="117"/>
    </location>
</feature>
<comment type="caution">
    <text evidence="6">The sequence shown here is derived from an EMBL/GenBank/DDBJ whole genome shotgun (WGS) entry which is preliminary data.</text>
</comment>
<dbReference type="EMBL" id="JAECVW010000013">
    <property type="protein sequence ID" value="MBH8596342.1"/>
    <property type="molecule type" value="Genomic_DNA"/>
</dbReference>
<dbReference type="PRINTS" id="PR00469">
    <property type="entry name" value="PNDRDTASEII"/>
</dbReference>
<dbReference type="AlphaFoldDB" id="A0A8I1A5Z1"/>
<sequence>MFDIAIVGAGPTGASAAIFAAKAGKKTILIDHEKTPIGRALLKNYPGIREINGADLLKTIQEQAVSFGAEWVKVSVSDIRKESEGFVIKTDNREPIQAKQVILATGMATKLADKTGLKTKPGTEPFIKTIFDVDENGKTNIEGIWAAGICAGASFHTVIAAGDGARVAINVISELNGERYVDHDALPKK</sequence>
<dbReference type="InterPro" id="IPR023753">
    <property type="entry name" value="FAD/NAD-binding_dom"/>
</dbReference>
<evidence type="ECO:0000313" key="7">
    <source>
        <dbReference type="Proteomes" id="UP000633619"/>
    </source>
</evidence>
<evidence type="ECO:0000256" key="4">
    <source>
        <dbReference type="ARBA" id="ARBA00023002"/>
    </source>
</evidence>
<accession>A0A8I1A5Z1</accession>
<keyword evidence="3" id="KW-0285">Flavoprotein</keyword>
<dbReference type="GO" id="GO:0016491">
    <property type="term" value="F:oxidoreductase activity"/>
    <property type="evidence" value="ECO:0007669"/>
    <property type="project" value="UniProtKB-KW"/>
</dbReference>
<dbReference type="InterPro" id="IPR050097">
    <property type="entry name" value="Ferredoxin-NADP_redctase_2"/>
</dbReference>
<dbReference type="SUPFAM" id="SSF51905">
    <property type="entry name" value="FAD/NAD(P)-binding domain"/>
    <property type="match status" value="1"/>
</dbReference>
<gene>
    <name evidence="6" type="ORF">I8U20_13630</name>
</gene>
<comment type="cofactor">
    <cofactor evidence="1">
        <name>FAD</name>
        <dbReference type="ChEBI" id="CHEBI:57692"/>
    </cofactor>
</comment>
<dbReference type="PRINTS" id="PR00368">
    <property type="entry name" value="FADPNR"/>
</dbReference>
<comment type="subunit">
    <text evidence="2">Homodimer.</text>
</comment>
<dbReference type="RefSeq" id="WP_181732997.1">
    <property type="nucleotide sequence ID" value="NZ_JACEIR010000015.1"/>
</dbReference>
<evidence type="ECO:0000256" key="1">
    <source>
        <dbReference type="ARBA" id="ARBA00001974"/>
    </source>
</evidence>
<evidence type="ECO:0000259" key="5">
    <source>
        <dbReference type="Pfam" id="PF07992"/>
    </source>
</evidence>
<protein>
    <submittedName>
        <fullName evidence="6">FAD-dependent oxidoreductase</fullName>
    </submittedName>
</protein>
<proteinExistence type="predicted"/>
<dbReference type="Pfam" id="PF07992">
    <property type="entry name" value="Pyr_redox_2"/>
    <property type="match status" value="1"/>
</dbReference>
<name>A0A8I1A5Z1_THEIN</name>
<keyword evidence="7" id="KW-1185">Reference proteome</keyword>
<organism evidence="6 7">
    <name type="scientific">Thermoactinomyces intermedius</name>
    <dbReference type="NCBI Taxonomy" id="2024"/>
    <lineage>
        <taxon>Bacteria</taxon>
        <taxon>Bacillati</taxon>
        <taxon>Bacillota</taxon>
        <taxon>Bacilli</taxon>
        <taxon>Bacillales</taxon>
        <taxon>Thermoactinomycetaceae</taxon>
        <taxon>Thermoactinomyces</taxon>
    </lineage>
</organism>
<dbReference type="InterPro" id="IPR036188">
    <property type="entry name" value="FAD/NAD-bd_sf"/>
</dbReference>
<evidence type="ECO:0000256" key="3">
    <source>
        <dbReference type="ARBA" id="ARBA00022630"/>
    </source>
</evidence>
<keyword evidence="4" id="KW-0560">Oxidoreductase</keyword>
<evidence type="ECO:0000313" key="6">
    <source>
        <dbReference type="EMBL" id="MBH8596342.1"/>
    </source>
</evidence>
<dbReference type="PANTHER" id="PTHR48105">
    <property type="entry name" value="THIOREDOXIN REDUCTASE 1-RELATED-RELATED"/>
    <property type="match status" value="1"/>
</dbReference>
<dbReference type="Gene3D" id="3.50.50.60">
    <property type="entry name" value="FAD/NAD(P)-binding domain"/>
    <property type="match status" value="1"/>
</dbReference>